<organism evidence="3 4">
    <name type="scientific">Lasallia pustulata</name>
    <dbReference type="NCBI Taxonomy" id="136370"/>
    <lineage>
        <taxon>Eukaryota</taxon>
        <taxon>Fungi</taxon>
        <taxon>Dikarya</taxon>
        <taxon>Ascomycota</taxon>
        <taxon>Pezizomycotina</taxon>
        <taxon>Lecanoromycetes</taxon>
        <taxon>OSLEUM clade</taxon>
        <taxon>Umbilicariomycetidae</taxon>
        <taxon>Umbilicariales</taxon>
        <taxon>Umbilicariaceae</taxon>
        <taxon>Lasallia</taxon>
    </lineage>
</organism>
<dbReference type="CDD" id="cd13395">
    <property type="entry name" value="ASKHA_NBD_Arp4_ACTL6-like"/>
    <property type="match status" value="1"/>
</dbReference>
<dbReference type="SUPFAM" id="SSF53067">
    <property type="entry name" value="Actin-like ATPase domain"/>
    <property type="match status" value="2"/>
</dbReference>
<reference evidence="4" key="1">
    <citation type="submission" date="2017-03" db="EMBL/GenBank/DDBJ databases">
        <authorList>
            <person name="Sharma R."/>
            <person name="Thines M."/>
        </authorList>
    </citation>
    <scope>NUCLEOTIDE SEQUENCE [LARGE SCALE GENOMIC DNA]</scope>
</reference>
<evidence type="ECO:0000256" key="1">
    <source>
        <dbReference type="RuleBase" id="RU000487"/>
    </source>
</evidence>
<keyword evidence="4" id="KW-1185">Reference proteome</keyword>
<keyword evidence="3" id="KW-0808">Transferase</keyword>
<accession>A0A1W5CWU0</accession>
<name>A0A1W5CWU0_9LECA</name>
<dbReference type="GO" id="GO:0016740">
    <property type="term" value="F:transferase activity"/>
    <property type="evidence" value="ECO:0007669"/>
    <property type="project" value="UniProtKB-KW"/>
</dbReference>
<protein>
    <submittedName>
        <fullName evidence="3">Chromatin remodeling and histone acetyltransferase complexes subunit</fullName>
    </submittedName>
</protein>
<evidence type="ECO:0000313" key="4">
    <source>
        <dbReference type="Proteomes" id="UP000192927"/>
    </source>
</evidence>
<dbReference type="Pfam" id="PF00022">
    <property type="entry name" value="Actin"/>
    <property type="match status" value="1"/>
</dbReference>
<dbReference type="EMBL" id="FWEW01000662">
    <property type="protein sequence ID" value="SLM35337.1"/>
    <property type="molecule type" value="Genomic_DNA"/>
</dbReference>
<dbReference type="Gene3D" id="3.90.640.10">
    <property type="entry name" value="Actin, Chain A, domain 4"/>
    <property type="match status" value="2"/>
</dbReference>
<proteinExistence type="inferred from homology"/>
<dbReference type="FunFam" id="3.30.420.40:FF:000058">
    <property type="entry name" value="Putative actin-related protein 5"/>
    <property type="match status" value="1"/>
</dbReference>
<dbReference type="InterPro" id="IPR004000">
    <property type="entry name" value="Actin"/>
</dbReference>
<feature type="region of interest" description="Disordered" evidence="2">
    <location>
        <begin position="1"/>
        <end position="20"/>
    </location>
</feature>
<sequence length="473" mass="51028">MAAAQSSSIPPSNQEYGGDEISALVLDPGYSSVRAGFAGEDVPKSVTPSYYGVLSSGSDRKLVFGDQSIHTPLPNISIENPMSKDGTVEDWDTATNLWEYAITSRLTNAKPSNPMTNGLNDKSNGDMDVEMEGVEEQEKPLEENPLLMTETGWNSGKSREKAIEIAMENWACPAFWLARNGVLAAFASGKPSALVIDIGASNTSITPVHDGLLLKKGVARSPLAGNFISDQLRLLFSTSTPPIPLTPHYLITSKTPVDAGAPPSATYRTFASPHAPHLSFRRLQEERVLTEFKESVVQVWPGPGRLSSHNAHGSTNETLAAAQPGRPFEFPDGYNQLFGAERYRPAEGLFDAKMALADAASAAPAPGQTLPALIQSCLSQVDVDVRPHLLSNVVVTGGSSLLYGFTDRLNHELMALYPGPRVRITAPGNTVERRFASWIGGSILASLGTFHQMWISKKEYDEHGPGILEKRCK</sequence>
<dbReference type="SMART" id="SM00268">
    <property type="entry name" value="ACTIN"/>
    <property type="match status" value="1"/>
</dbReference>
<dbReference type="InterPro" id="IPR004001">
    <property type="entry name" value="Actin_CS"/>
</dbReference>
<dbReference type="Proteomes" id="UP000192927">
    <property type="component" value="Unassembled WGS sequence"/>
</dbReference>
<comment type="similarity">
    <text evidence="1">Belongs to the actin family.</text>
</comment>
<dbReference type="PANTHER" id="PTHR11937">
    <property type="entry name" value="ACTIN"/>
    <property type="match status" value="1"/>
</dbReference>
<dbReference type="Gene3D" id="3.30.420.40">
    <property type="match status" value="4"/>
</dbReference>
<evidence type="ECO:0000256" key="2">
    <source>
        <dbReference type="SAM" id="MobiDB-lite"/>
    </source>
</evidence>
<feature type="compositionally biased region" description="Polar residues" evidence="2">
    <location>
        <begin position="1"/>
        <end position="15"/>
    </location>
</feature>
<evidence type="ECO:0000313" key="3">
    <source>
        <dbReference type="EMBL" id="SLM35337.1"/>
    </source>
</evidence>
<dbReference type="PROSITE" id="PS00432">
    <property type="entry name" value="ACTINS_2"/>
    <property type="match status" value="1"/>
</dbReference>
<dbReference type="InterPro" id="IPR043129">
    <property type="entry name" value="ATPase_NBD"/>
</dbReference>
<dbReference type="AlphaFoldDB" id="A0A1W5CWU0"/>